<gene>
    <name evidence="1" type="ORF">SAMN04244574_03551</name>
</gene>
<reference evidence="1 2" key="1">
    <citation type="submission" date="2016-10" db="EMBL/GenBank/DDBJ databases">
        <authorList>
            <person name="de Groot N.N."/>
        </authorList>
    </citation>
    <scope>NUCLEOTIDE SEQUENCE [LARGE SCALE GENOMIC DNA]</scope>
    <source>
        <strain evidence="1 2">DSM 381</strain>
    </source>
</reference>
<sequence>MHELDELEISYESRLGNVISLLIPVRPYTMHCAWTQEVPLPAIEEFTCRLLVLLDEVLPGDIREYFGLSQRECEILIEGLVQNRLAVYTDSGHLAPSSILRNKSQGSPDVLPSLTRYEERVETPLFDLLTLNIIAPRKQRRYRFGLPHLEVANEYKNIGPREVIEAFGQQYHAYLELQQRSEREIRKSRLYKISSCEAGDVDQVAIDVSISLESTPNGPIRVIKTAEDKANSRRPLTIEMEAKISDYLNEQSIPEHGVSFTTYCELVNDEVLARHIQRGTLDFNAWLNARRENKTGYGTPLTQAMIGPIYLEKNRRMIESFIRDQAKLWPEDATHTALWLASSVPLWAANGQLLSDFVYRIEPLLSASREGTGHICALLHSELRDNHSTFWSRIPNGIEFSGAPLEDCMEIFLIPGQLAVVQYHCQPSTDSAITVPIGYITVEGERLTRIESLLKTRLSDRQAPKLRWPSKDRTLDQLFDVERFMDMEQARDPHTPMIFFKPKRREY</sequence>
<accession>A0A1I4FVW5</accession>
<evidence type="ECO:0000313" key="2">
    <source>
        <dbReference type="Proteomes" id="UP000199579"/>
    </source>
</evidence>
<dbReference type="AlphaFoldDB" id="A0A1I4FVW5"/>
<name>A0A1I4FVW5_9GAMM</name>
<dbReference type="RefSeq" id="WP_090942405.1">
    <property type="nucleotide sequence ID" value="NZ_FOSX01000074.1"/>
</dbReference>
<organism evidence="1 2">
    <name type="scientific">Azotobacter beijerinckii</name>
    <dbReference type="NCBI Taxonomy" id="170623"/>
    <lineage>
        <taxon>Bacteria</taxon>
        <taxon>Pseudomonadati</taxon>
        <taxon>Pseudomonadota</taxon>
        <taxon>Gammaproteobacteria</taxon>
        <taxon>Pseudomonadales</taxon>
        <taxon>Pseudomonadaceae</taxon>
        <taxon>Azotobacter</taxon>
    </lineage>
</organism>
<dbReference type="EMBL" id="FOSX01000074">
    <property type="protein sequence ID" value="SFL21320.1"/>
    <property type="molecule type" value="Genomic_DNA"/>
</dbReference>
<dbReference type="Proteomes" id="UP000199579">
    <property type="component" value="Unassembled WGS sequence"/>
</dbReference>
<evidence type="ECO:0000313" key="1">
    <source>
        <dbReference type="EMBL" id="SFL21320.1"/>
    </source>
</evidence>
<proteinExistence type="predicted"/>
<protein>
    <submittedName>
        <fullName evidence="1">Uncharacterized protein</fullName>
    </submittedName>
</protein>